<dbReference type="PANTHER" id="PTHR46513">
    <property type="entry name" value="VITELLOGENIN RECEPTOR-LIKE PROTEIN-RELATED-RELATED"/>
    <property type="match status" value="1"/>
</dbReference>
<organism evidence="4 5">
    <name type="scientific">Clavelina lepadiformis</name>
    <name type="common">Light-bulb sea squirt</name>
    <name type="synonym">Ascidia lepadiformis</name>
    <dbReference type="NCBI Taxonomy" id="159417"/>
    <lineage>
        <taxon>Eukaryota</taxon>
        <taxon>Metazoa</taxon>
        <taxon>Chordata</taxon>
        <taxon>Tunicata</taxon>
        <taxon>Ascidiacea</taxon>
        <taxon>Aplousobranchia</taxon>
        <taxon>Clavelinidae</taxon>
        <taxon>Clavelina</taxon>
    </lineage>
</organism>
<dbReference type="SMART" id="SM00181">
    <property type="entry name" value="EGF"/>
    <property type="match status" value="2"/>
</dbReference>
<sequence>MTDNMFALLVFGFNVLAGSLISTVVCQSTENSTEADDSYLIWTSFNPSDSTSKILSLPADLEKVHMEQKYQILEESNPGASVEYWALAGNYEKNILFYTDYKSEQIELLDIEEHKSKSIFQGIAHGIESLAYDWVTENLYWIDVRFNWIVTSEKTFNYFTPIYRSDQKLFALTLHAKRRKLYFSTYKSMGCGIMVTDLAGRGEETLFEFPANCSVCGITVDYTDERLYWTDYYGAGSRILSSNLDGSDKKQHGEKHFMAVLWDVTVYKNNIYVTDCHSYEPEHRTTGYRIWSVSKTTNTSKFKTYNERPRRITVLSKNENRPSLNVSAIGECDSQPKCDHICLPRLNATRECVCALGYYKQGDTQCKEQLIDDEFMYVVDKNQGKIFQISLNGSNNENWNLSIVPVTNFTDKVEKVNHIATDIETGYLYWYWSNPRQTTLSRSLPNKTQKEDLQRYKHVDNLIVDPRTKNVYFVGSDTKVIYVLSPNGTYEAELVNNLAKDVKIKDIALDSVNRKIYWTAIHNEYVDQGEVWRMNLNGLGRELVMDKLYWPSAIHVDQESSSLFVGEVEYGIVTQVPLDLLRDVTNTSWESVAKRYNVFKFKNTTSNESYYILDIKVHKGRFFFVEDITRRIYAFNLSGGIDNLMPFGPNVFYKPSSLAIYSQLFHKSYIENIPSPCQERPTPCPHICVDLSDTSSQCLCQTHFFLKGEKCVDYTQTSNSPPFINLNCGKVDNVPADDCKDFATMSWPDFKWTDDWTPTEKLKVVTPKLPKTLKVDSYLYHLRATDEHEQMTECSFSIRVYQNLCHNYPKLPNGMIKSNQTCGKQAGSKYNITCKNPKEVIYFDYHAKDTILNVCHQGSWSTQNLNGAYCLNPAAAATENIRIFNVTTEFSKTWNKGVIFGTIIGCTLLFAAVMFFSAIMLRRYKSHLARDKFLICWKRKTNRQPETKDFTDSNRVGFHRVIARFAERSRENEQSQPLRFLHEYVNI</sequence>
<protein>
    <recommendedName>
        <fullName evidence="3">EGF-like domain-containing protein</fullName>
    </recommendedName>
</protein>
<dbReference type="Proteomes" id="UP001642483">
    <property type="component" value="Unassembled WGS sequence"/>
</dbReference>
<dbReference type="InterPro" id="IPR011042">
    <property type="entry name" value="6-blade_b-propeller_TolB-like"/>
</dbReference>
<dbReference type="InterPro" id="IPR009030">
    <property type="entry name" value="Growth_fac_rcpt_cys_sf"/>
</dbReference>
<keyword evidence="1" id="KW-1133">Transmembrane helix</keyword>
<dbReference type="InterPro" id="IPR000033">
    <property type="entry name" value="LDLR_classB_rpt"/>
</dbReference>
<evidence type="ECO:0000256" key="2">
    <source>
        <dbReference type="SAM" id="SignalP"/>
    </source>
</evidence>
<evidence type="ECO:0000256" key="1">
    <source>
        <dbReference type="SAM" id="Phobius"/>
    </source>
</evidence>
<accession>A0ABP0F8U1</accession>
<dbReference type="InterPro" id="IPR050778">
    <property type="entry name" value="Cueball_EGF_LRP_Nidogen"/>
</dbReference>
<evidence type="ECO:0000313" key="4">
    <source>
        <dbReference type="EMBL" id="CAK8675826.1"/>
    </source>
</evidence>
<feature type="signal peptide" evidence="2">
    <location>
        <begin position="1"/>
        <end position="26"/>
    </location>
</feature>
<feature type="domain" description="EGF-like" evidence="3">
    <location>
        <begin position="331"/>
        <end position="367"/>
    </location>
</feature>
<evidence type="ECO:0000259" key="3">
    <source>
        <dbReference type="SMART" id="SM00181"/>
    </source>
</evidence>
<dbReference type="InterPro" id="IPR000742">
    <property type="entry name" value="EGF"/>
</dbReference>
<feature type="transmembrane region" description="Helical" evidence="1">
    <location>
        <begin position="898"/>
        <end position="921"/>
    </location>
</feature>
<proteinExistence type="predicted"/>
<keyword evidence="1" id="KW-0472">Membrane</keyword>
<dbReference type="Gene3D" id="2.120.10.30">
    <property type="entry name" value="TolB, C-terminal domain"/>
    <property type="match status" value="2"/>
</dbReference>
<dbReference type="SUPFAM" id="SSF57184">
    <property type="entry name" value="Growth factor receptor domain"/>
    <property type="match status" value="1"/>
</dbReference>
<gene>
    <name evidence="4" type="ORF">CVLEPA_LOCUS5361</name>
</gene>
<keyword evidence="1" id="KW-0812">Transmembrane</keyword>
<keyword evidence="5" id="KW-1185">Reference proteome</keyword>
<dbReference type="SMART" id="SM00135">
    <property type="entry name" value="LY"/>
    <property type="match status" value="5"/>
</dbReference>
<name>A0ABP0F8U1_CLALP</name>
<dbReference type="EMBL" id="CAWYQH010000024">
    <property type="protein sequence ID" value="CAK8675826.1"/>
    <property type="molecule type" value="Genomic_DNA"/>
</dbReference>
<comment type="caution">
    <text evidence="4">The sequence shown here is derived from an EMBL/GenBank/DDBJ whole genome shotgun (WGS) entry which is preliminary data.</text>
</comment>
<dbReference type="SUPFAM" id="SSF63825">
    <property type="entry name" value="YWTD domain"/>
    <property type="match status" value="2"/>
</dbReference>
<reference evidence="4 5" key="1">
    <citation type="submission" date="2024-02" db="EMBL/GenBank/DDBJ databases">
        <authorList>
            <person name="Daric V."/>
            <person name="Darras S."/>
        </authorList>
    </citation>
    <scope>NUCLEOTIDE SEQUENCE [LARGE SCALE GENOMIC DNA]</scope>
</reference>
<dbReference type="PANTHER" id="PTHR46513:SF41">
    <property type="entry name" value="LOW-DENSITY LIPOPROTEIN RECEPTOR-RELATED PROTEIN"/>
    <property type="match status" value="1"/>
</dbReference>
<evidence type="ECO:0000313" key="5">
    <source>
        <dbReference type="Proteomes" id="UP001642483"/>
    </source>
</evidence>
<feature type="chain" id="PRO_5045115925" description="EGF-like domain-containing protein" evidence="2">
    <location>
        <begin position="27"/>
        <end position="987"/>
    </location>
</feature>
<feature type="domain" description="EGF-like" evidence="3">
    <location>
        <begin position="676"/>
        <end position="712"/>
    </location>
</feature>
<keyword evidence="2" id="KW-0732">Signal</keyword>